<feature type="domain" description="HTH luxR-type" evidence="6">
    <location>
        <begin position="145"/>
        <end position="216"/>
    </location>
</feature>
<keyword evidence="3 8" id="KW-0238">DNA-binding</keyword>
<dbReference type="PROSITE" id="PS50043">
    <property type="entry name" value="HTH_LUXR_2"/>
    <property type="match status" value="1"/>
</dbReference>
<evidence type="ECO:0000313" key="9">
    <source>
        <dbReference type="Proteomes" id="UP000518206"/>
    </source>
</evidence>
<name>A0A7W4UEN7_9CELL</name>
<dbReference type="PANTHER" id="PTHR43214">
    <property type="entry name" value="TWO-COMPONENT RESPONSE REGULATOR"/>
    <property type="match status" value="1"/>
</dbReference>
<dbReference type="SMART" id="SM00421">
    <property type="entry name" value="HTH_LUXR"/>
    <property type="match status" value="1"/>
</dbReference>
<dbReference type="AlphaFoldDB" id="A0A7W4UEN7"/>
<dbReference type="PANTHER" id="PTHR43214:SF24">
    <property type="entry name" value="TRANSCRIPTIONAL REGULATORY PROTEIN NARL-RELATED"/>
    <property type="match status" value="1"/>
</dbReference>
<dbReference type="SUPFAM" id="SSF52172">
    <property type="entry name" value="CheY-like"/>
    <property type="match status" value="1"/>
</dbReference>
<dbReference type="GO" id="GO:0000160">
    <property type="term" value="P:phosphorelay signal transduction system"/>
    <property type="evidence" value="ECO:0007669"/>
    <property type="project" value="InterPro"/>
</dbReference>
<keyword evidence="4" id="KW-0804">Transcription</keyword>
<evidence type="ECO:0000256" key="4">
    <source>
        <dbReference type="ARBA" id="ARBA00023163"/>
    </source>
</evidence>
<dbReference type="SMART" id="SM00448">
    <property type="entry name" value="REC"/>
    <property type="match status" value="1"/>
</dbReference>
<sequence length="221" mass="23806">MRVVIAEDSALLREGLRALLVDEGVDVVGVAADADGLLALLEGGTRPDVVVTDVRMPPTHTDEGIRAALEIRERWPATGVLVLSQHVETGQTARLMERDGAGVGYLLKDRVMLVDELVSALERVARGGFVVDPEVVRRLLAPTRRTDPLAALTARERDVLASMAEGRTNAGIGAALHLSQSAVEKHVNAIVRKLDLPDSDGYSRRLLAVVRYLDRASAPEV</sequence>
<keyword evidence="1 5" id="KW-0597">Phosphoprotein</keyword>
<dbReference type="InterPro" id="IPR016032">
    <property type="entry name" value="Sig_transdc_resp-reg_C-effctor"/>
</dbReference>
<dbReference type="Pfam" id="PF00072">
    <property type="entry name" value="Response_reg"/>
    <property type="match status" value="1"/>
</dbReference>
<proteinExistence type="predicted"/>
<dbReference type="SUPFAM" id="SSF46894">
    <property type="entry name" value="C-terminal effector domain of the bipartite response regulators"/>
    <property type="match status" value="1"/>
</dbReference>
<dbReference type="Gene3D" id="3.40.50.2300">
    <property type="match status" value="1"/>
</dbReference>
<evidence type="ECO:0000259" key="7">
    <source>
        <dbReference type="PROSITE" id="PS50110"/>
    </source>
</evidence>
<dbReference type="InterPro" id="IPR001789">
    <property type="entry name" value="Sig_transdc_resp-reg_receiver"/>
</dbReference>
<reference evidence="8 9" key="2">
    <citation type="submission" date="2020-08" db="EMBL/GenBank/DDBJ databases">
        <authorList>
            <person name="Partida-Martinez L."/>
            <person name="Huntemann M."/>
            <person name="Clum A."/>
            <person name="Wang J."/>
            <person name="Palaniappan K."/>
            <person name="Ritter S."/>
            <person name="Chen I.-M."/>
            <person name="Stamatis D."/>
            <person name="Reddy T."/>
            <person name="O'Malley R."/>
            <person name="Daum C."/>
            <person name="Shapiro N."/>
            <person name="Ivanova N."/>
            <person name="Kyrpides N."/>
            <person name="Woyke T."/>
        </authorList>
    </citation>
    <scope>NUCLEOTIDE SEQUENCE [LARGE SCALE GENOMIC DNA]</scope>
    <source>
        <strain evidence="8 9">RAS26</strain>
    </source>
</reference>
<dbReference type="CDD" id="cd06170">
    <property type="entry name" value="LuxR_C_like"/>
    <property type="match status" value="1"/>
</dbReference>
<comment type="caution">
    <text evidence="8">The sequence shown here is derived from an EMBL/GenBank/DDBJ whole genome shotgun (WGS) entry which is preliminary data.</text>
</comment>
<dbReference type="InterPro" id="IPR039420">
    <property type="entry name" value="WalR-like"/>
</dbReference>
<dbReference type="RefSeq" id="WP_183295617.1">
    <property type="nucleotide sequence ID" value="NZ_JACHVX010000002.1"/>
</dbReference>
<reference evidence="8 9" key="1">
    <citation type="submission" date="2020-08" db="EMBL/GenBank/DDBJ databases">
        <title>The Agave Microbiome: Exploring the role of microbial communities in plant adaptations to desert environments.</title>
        <authorList>
            <person name="Partida-Martinez L.P."/>
        </authorList>
    </citation>
    <scope>NUCLEOTIDE SEQUENCE [LARGE SCALE GENOMIC DNA]</scope>
    <source>
        <strain evidence="8 9">RAS26</strain>
    </source>
</reference>
<evidence type="ECO:0000256" key="2">
    <source>
        <dbReference type="ARBA" id="ARBA00023015"/>
    </source>
</evidence>
<dbReference type="GO" id="GO:0006355">
    <property type="term" value="P:regulation of DNA-templated transcription"/>
    <property type="evidence" value="ECO:0007669"/>
    <property type="project" value="InterPro"/>
</dbReference>
<evidence type="ECO:0000256" key="3">
    <source>
        <dbReference type="ARBA" id="ARBA00023125"/>
    </source>
</evidence>
<dbReference type="InterPro" id="IPR011006">
    <property type="entry name" value="CheY-like_superfamily"/>
</dbReference>
<evidence type="ECO:0000256" key="5">
    <source>
        <dbReference type="PROSITE-ProRule" id="PRU00169"/>
    </source>
</evidence>
<evidence type="ECO:0000259" key="6">
    <source>
        <dbReference type="PROSITE" id="PS50043"/>
    </source>
</evidence>
<evidence type="ECO:0000313" key="8">
    <source>
        <dbReference type="EMBL" id="MBB2922756.1"/>
    </source>
</evidence>
<dbReference type="CDD" id="cd17535">
    <property type="entry name" value="REC_NarL-like"/>
    <property type="match status" value="1"/>
</dbReference>
<feature type="domain" description="Response regulatory" evidence="7">
    <location>
        <begin position="2"/>
        <end position="123"/>
    </location>
</feature>
<accession>A0A7W4UEN7</accession>
<protein>
    <submittedName>
        <fullName evidence="8">DNA-binding NarL/FixJ family response regulator</fullName>
    </submittedName>
</protein>
<dbReference type="InterPro" id="IPR000792">
    <property type="entry name" value="Tscrpt_reg_LuxR_C"/>
</dbReference>
<keyword evidence="2" id="KW-0805">Transcription regulation</keyword>
<dbReference type="Proteomes" id="UP000518206">
    <property type="component" value="Unassembled WGS sequence"/>
</dbReference>
<dbReference type="PROSITE" id="PS50110">
    <property type="entry name" value="RESPONSE_REGULATORY"/>
    <property type="match status" value="1"/>
</dbReference>
<dbReference type="InterPro" id="IPR058245">
    <property type="entry name" value="NreC/VraR/RcsB-like_REC"/>
</dbReference>
<dbReference type="PRINTS" id="PR00038">
    <property type="entry name" value="HTHLUXR"/>
</dbReference>
<dbReference type="EMBL" id="JACHVX010000002">
    <property type="protein sequence ID" value="MBB2922756.1"/>
    <property type="molecule type" value="Genomic_DNA"/>
</dbReference>
<dbReference type="GO" id="GO:0003677">
    <property type="term" value="F:DNA binding"/>
    <property type="evidence" value="ECO:0007669"/>
    <property type="project" value="UniProtKB-KW"/>
</dbReference>
<feature type="modified residue" description="4-aspartylphosphate" evidence="5">
    <location>
        <position position="53"/>
    </location>
</feature>
<evidence type="ECO:0000256" key="1">
    <source>
        <dbReference type="ARBA" id="ARBA00022553"/>
    </source>
</evidence>
<gene>
    <name evidence="8" type="ORF">FHR80_001668</name>
</gene>
<dbReference type="Pfam" id="PF00196">
    <property type="entry name" value="GerE"/>
    <property type="match status" value="1"/>
</dbReference>
<organism evidence="8 9">
    <name type="scientific">Cellulomonas cellasea</name>
    <dbReference type="NCBI Taxonomy" id="43670"/>
    <lineage>
        <taxon>Bacteria</taxon>
        <taxon>Bacillati</taxon>
        <taxon>Actinomycetota</taxon>
        <taxon>Actinomycetes</taxon>
        <taxon>Micrococcales</taxon>
        <taxon>Cellulomonadaceae</taxon>
        <taxon>Cellulomonas</taxon>
    </lineage>
</organism>